<dbReference type="Proteomes" id="UP000305202">
    <property type="component" value="Unassembled WGS sequence"/>
</dbReference>
<sequence>MEQIFANGSHNKNKGGLSLFIDLLRATSIPDELWRERLFRIKFGLRTLSHPIITLKILNQIVINPVWKTAFAAQTKLPDKIHKPYLYLGLSVRQRASVLFAHYNFIDKIQNPTIRDTFLSPHGNVVCLFSGKEGETFSVKMGSIGRSEREGETNLFLYMDDTRLAALTFSITPCQSGYMIIIGGFQGANRATPHDVIKQATKSCHGLFPKRLLLECLQCVAAKMNIQRIMAVSDAGHVFYSWRYRHRKKEVFKASYNEFWESIGAVSHSNALYDLPLRIARKDMSELPSKKRAEYKRRYLLLDALNGSVELRFGGDDKTRSTSDADA</sequence>
<dbReference type="PANTHER" id="PTHR38785:SF1">
    <property type="entry name" value="HOMOLOG OF VIRK"/>
    <property type="match status" value="1"/>
</dbReference>
<organism evidence="1 2">
    <name type="scientific">Martelella alba</name>
    <dbReference type="NCBI Taxonomy" id="2590451"/>
    <lineage>
        <taxon>Bacteria</taxon>
        <taxon>Pseudomonadati</taxon>
        <taxon>Pseudomonadota</taxon>
        <taxon>Alphaproteobacteria</taxon>
        <taxon>Hyphomicrobiales</taxon>
        <taxon>Aurantimonadaceae</taxon>
        <taxon>Martelella</taxon>
    </lineage>
</organism>
<dbReference type="EMBL" id="SZPQ01000002">
    <property type="protein sequence ID" value="TKI08221.1"/>
    <property type="molecule type" value="Genomic_DNA"/>
</dbReference>
<dbReference type="InterPro" id="IPR007488">
    <property type="entry name" value="DUF535"/>
</dbReference>
<reference evidence="1 2" key="1">
    <citation type="submission" date="2019-04" db="EMBL/GenBank/DDBJ databases">
        <authorList>
            <person name="Li M."/>
            <person name="Gao C."/>
        </authorList>
    </citation>
    <scope>NUCLEOTIDE SEQUENCE [LARGE SCALE GENOMIC DNA]</scope>
    <source>
        <strain evidence="1 2">BGMRC 2031</strain>
    </source>
</reference>
<evidence type="ECO:0000313" key="1">
    <source>
        <dbReference type="EMBL" id="TKI08221.1"/>
    </source>
</evidence>
<name>A0ABY2SQ47_9HYPH</name>
<dbReference type="Pfam" id="PF04393">
    <property type="entry name" value="DUF535"/>
    <property type="match status" value="1"/>
</dbReference>
<comment type="caution">
    <text evidence="1">The sequence shown here is derived from an EMBL/GenBank/DDBJ whole genome shotgun (WGS) entry which is preliminary data.</text>
</comment>
<gene>
    <name evidence="1" type="ORF">FCN80_03470</name>
</gene>
<proteinExistence type="predicted"/>
<dbReference type="PANTHER" id="PTHR38785">
    <property type="entry name" value="HOMOLOG OF VIRK"/>
    <property type="match status" value="1"/>
</dbReference>
<dbReference type="RefSeq" id="WP_136988494.1">
    <property type="nucleotide sequence ID" value="NZ_SZPQ01000002.1"/>
</dbReference>
<accession>A0ABY2SQ47</accession>
<keyword evidence="2" id="KW-1185">Reference proteome</keyword>
<protein>
    <submittedName>
        <fullName evidence="1">DUF535 domain-containing protein</fullName>
    </submittedName>
</protein>
<evidence type="ECO:0000313" key="2">
    <source>
        <dbReference type="Proteomes" id="UP000305202"/>
    </source>
</evidence>